<reference evidence="6" key="1">
    <citation type="journal article" date="2023" name="Commun. Biol.">
        <title>Genome analysis of Parmales, the sister group of diatoms, reveals the evolutionary specialization of diatoms from phago-mixotrophs to photoautotrophs.</title>
        <authorList>
            <person name="Ban H."/>
            <person name="Sato S."/>
            <person name="Yoshikawa S."/>
            <person name="Yamada K."/>
            <person name="Nakamura Y."/>
            <person name="Ichinomiya M."/>
            <person name="Sato N."/>
            <person name="Blanc-Mathieu R."/>
            <person name="Endo H."/>
            <person name="Kuwata A."/>
            <person name="Ogata H."/>
        </authorList>
    </citation>
    <scope>NUCLEOTIDE SEQUENCE [LARGE SCALE GENOMIC DNA]</scope>
    <source>
        <strain evidence="6">NIES 3699</strain>
    </source>
</reference>
<dbReference type="PANTHER" id="PTHR31873:SF6">
    <property type="entry name" value="ASPARTATE DEHYDROGENASE DOMAIN-CONTAINING PROTEIN"/>
    <property type="match status" value="1"/>
</dbReference>
<proteinExistence type="inferred from homology"/>
<evidence type="ECO:0000256" key="2">
    <source>
        <dbReference type="ARBA" id="ARBA00020169"/>
    </source>
</evidence>
<feature type="domain" description="Aspartate dehydrogenase" evidence="3">
    <location>
        <begin position="220"/>
        <end position="305"/>
    </location>
</feature>
<sequence length="319" mass="33585">MIKKEKKHVHIPGTNMSLLDEGAFLWAGSMLLSLLLSTATPAKSSNRTQEKPLRVALIGFGAINSEVGRAIQEGSHGLEKRRVKLVKVLVRTKGDGRQADIFTTSFEDLMEAQPDIIVEAAGQPSIRQYGAKILSNCDVLLTSIGALTDDSVLSSLVSVAEKAGTKIHLASGAMPALDWMHASSLGGGDAQSVEVEQRKPPKSWLGACLKGDALDFNSLTEDATVFEGNAREAASLFPKNANVSAMLGLSTVGLDKCSVKLVAALGDFGTTVKYSGEAGSLEVKTKGKQSRTNPRTSAVVPLAVIKAIKNMTSVVVIGA</sequence>
<dbReference type="EMBL" id="BRXX01000425">
    <property type="protein sequence ID" value="GMI11131.1"/>
    <property type="molecule type" value="Genomic_DNA"/>
</dbReference>
<dbReference type="GO" id="GO:0009435">
    <property type="term" value="P:NAD+ biosynthetic process"/>
    <property type="evidence" value="ECO:0007669"/>
    <property type="project" value="InterPro"/>
</dbReference>
<gene>
    <name evidence="5" type="ORF">TrVE_jg9612</name>
</gene>
<comment type="similarity">
    <text evidence="1">Belongs to the L-aspartate dehydrogenase family.</text>
</comment>
<evidence type="ECO:0000259" key="3">
    <source>
        <dbReference type="Pfam" id="PF01958"/>
    </source>
</evidence>
<dbReference type="Pfam" id="PF03447">
    <property type="entry name" value="NAD_binding_3"/>
    <property type="match status" value="1"/>
</dbReference>
<dbReference type="GO" id="GO:0033735">
    <property type="term" value="F:aspartate dehydrogenase [NAD(P)+] activity"/>
    <property type="evidence" value="ECO:0007669"/>
    <property type="project" value="InterPro"/>
</dbReference>
<dbReference type="GO" id="GO:0050661">
    <property type="term" value="F:NADP binding"/>
    <property type="evidence" value="ECO:0007669"/>
    <property type="project" value="InterPro"/>
</dbReference>
<name>A0A9W7FFF2_9STRA</name>
<dbReference type="InterPro" id="IPR036291">
    <property type="entry name" value="NAD(P)-bd_dom_sf"/>
</dbReference>
<protein>
    <recommendedName>
        <fullName evidence="2">Aspartate dehydrogenase domain-containing protein</fullName>
    </recommendedName>
</protein>
<feature type="domain" description="Aspartate/homoserine dehydrogenase NAD-binding" evidence="4">
    <location>
        <begin position="59"/>
        <end position="169"/>
    </location>
</feature>
<dbReference type="SUPFAM" id="SSF51735">
    <property type="entry name" value="NAD(P)-binding Rossmann-fold domains"/>
    <property type="match status" value="1"/>
</dbReference>
<evidence type="ECO:0000313" key="6">
    <source>
        <dbReference type="Proteomes" id="UP001165160"/>
    </source>
</evidence>
<dbReference type="InterPro" id="IPR002811">
    <property type="entry name" value="Asp_DH"/>
</dbReference>
<dbReference type="PANTHER" id="PTHR31873">
    <property type="entry name" value="L-ASPARTATE DEHYDROGENASE-RELATED"/>
    <property type="match status" value="1"/>
</dbReference>
<organism evidence="5 6">
    <name type="scientific">Triparma verrucosa</name>
    <dbReference type="NCBI Taxonomy" id="1606542"/>
    <lineage>
        <taxon>Eukaryota</taxon>
        <taxon>Sar</taxon>
        <taxon>Stramenopiles</taxon>
        <taxon>Ochrophyta</taxon>
        <taxon>Bolidophyceae</taxon>
        <taxon>Parmales</taxon>
        <taxon>Triparmaceae</taxon>
        <taxon>Triparma</taxon>
    </lineage>
</organism>
<dbReference type="AlphaFoldDB" id="A0A9W7FFF2"/>
<evidence type="ECO:0000313" key="5">
    <source>
        <dbReference type="EMBL" id="GMI11131.1"/>
    </source>
</evidence>
<evidence type="ECO:0000256" key="1">
    <source>
        <dbReference type="ARBA" id="ARBA00008331"/>
    </source>
</evidence>
<comment type="caution">
    <text evidence="5">The sequence shown here is derived from an EMBL/GenBank/DDBJ whole genome shotgun (WGS) entry which is preliminary data.</text>
</comment>
<keyword evidence="6" id="KW-1185">Reference proteome</keyword>
<evidence type="ECO:0000259" key="4">
    <source>
        <dbReference type="Pfam" id="PF03447"/>
    </source>
</evidence>
<dbReference type="InterPro" id="IPR005106">
    <property type="entry name" value="Asp/hSer_DH_NAD-bd"/>
</dbReference>
<accession>A0A9W7FFF2</accession>
<dbReference type="SUPFAM" id="SSF55347">
    <property type="entry name" value="Glyceraldehyde-3-phosphate dehydrogenase-like, C-terminal domain"/>
    <property type="match status" value="1"/>
</dbReference>
<dbReference type="Gene3D" id="3.30.360.10">
    <property type="entry name" value="Dihydrodipicolinate Reductase, domain 2"/>
    <property type="match status" value="1"/>
</dbReference>
<dbReference type="Proteomes" id="UP001165160">
    <property type="component" value="Unassembled WGS sequence"/>
</dbReference>
<dbReference type="Gene3D" id="3.40.50.720">
    <property type="entry name" value="NAD(P)-binding Rossmann-like Domain"/>
    <property type="match status" value="1"/>
</dbReference>
<dbReference type="Pfam" id="PF01958">
    <property type="entry name" value="Asp_DH_C"/>
    <property type="match status" value="1"/>
</dbReference>